<evidence type="ECO:0008006" key="5">
    <source>
        <dbReference type="Google" id="ProtNLM"/>
    </source>
</evidence>
<evidence type="ECO:0000256" key="1">
    <source>
        <dbReference type="ARBA" id="ARBA00004613"/>
    </source>
</evidence>
<sequence>MTMSVIFGTEDADYLRGGLGDDDIWGLEGNDTLFGGKGADTLRGGDGDDRFYIDAADLLVSGGAGIDTVVMQGTVGFTFDLAATEIERAYGSAGDDVLIATDATAGVFIDGRGGNDTITGSGFDDLLRGGAGDDLLEGGAGDDTFFGGPGYDTMLGGDGNDRFYIRAYEDWLDGGDGVDTIVVQGSNPVFINMDTWNVERAFGGDGNESFYGEYRTVSIEVNAGAGDDALTGGSANDTLRGGIGDDFFEGGPGADVLNGGDGYDIAYYYRSDAAVTVNLSTGIGSGGTAEGDRLIDIECVRGSFYDDTLTGNALANELSGSNGNDTLSGGGGDDTLIGGNGTDILIGGAGADAFRFSRYDKESDIIRDFQNGIDHIEVYGFDFGYLPDGALSDDLFALNRPADSDDRFIFNTNTGVLSYDADGNGFGAAVAIAKLNVRTLSASDIISIPYVY</sequence>
<protein>
    <recommendedName>
        <fullName evidence="5">Calcium-binding protein</fullName>
    </recommendedName>
</protein>
<evidence type="ECO:0000313" key="3">
    <source>
        <dbReference type="EMBL" id="PGH55846.1"/>
    </source>
</evidence>
<proteinExistence type="predicted"/>
<comment type="caution">
    <text evidence="3">The sequence shown here is derived from an EMBL/GenBank/DDBJ whole genome shotgun (WGS) entry which is preliminary data.</text>
</comment>
<dbReference type="GO" id="GO:0005576">
    <property type="term" value="C:extracellular region"/>
    <property type="evidence" value="ECO:0007669"/>
    <property type="project" value="UniProtKB-SubCell"/>
</dbReference>
<dbReference type="PANTHER" id="PTHR38340:SF1">
    <property type="entry name" value="S-LAYER PROTEIN"/>
    <property type="match status" value="1"/>
</dbReference>
<dbReference type="Gene3D" id="2.150.10.10">
    <property type="entry name" value="Serralysin-like metalloprotease, C-terminal"/>
    <property type="match status" value="3"/>
</dbReference>
<reference evidence="4" key="1">
    <citation type="submission" date="2017-10" db="EMBL/GenBank/DDBJ databases">
        <authorList>
            <person name="Kravchenko I.K."/>
            <person name="Grouzdev D.S."/>
        </authorList>
    </citation>
    <scope>NUCLEOTIDE SEQUENCE [LARGE SCALE GENOMIC DNA]</scope>
    <source>
        <strain evidence="4">B2</strain>
    </source>
</reference>
<comment type="subcellular location">
    <subcellularLocation>
        <location evidence="1">Secreted</location>
    </subcellularLocation>
</comment>
<dbReference type="InterPro" id="IPR001343">
    <property type="entry name" value="Hemolysn_Ca-bd"/>
</dbReference>
<dbReference type="OrthoDB" id="7298860at2"/>
<dbReference type="GO" id="GO:0005509">
    <property type="term" value="F:calcium ion binding"/>
    <property type="evidence" value="ECO:0007669"/>
    <property type="project" value="InterPro"/>
</dbReference>
<dbReference type="Proteomes" id="UP000225379">
    <property type="component" value="Unassembled WGS sequence"/>
</dbReference>
<dbReference type="SUPFAM" id="SSF51120">
    <property type="entry name" value="beta-Roll"/>
    <property type="match status" value="3"/>
</dbReference>
<name>A0A2B8BAS8_9PROT</name>
<gene>
    <name evidence="3" type="ORF">CRT60_21565</name>
</gene>
<dbReference type="AlphaFoldDB" id="A0A2B8BAS8"/>
<dbReference type="PANTHER" id="PTHR38340">
    <property type="entry name" value="S-LAYER PROTEIN"/>
    <property type="match status" value="1"/>
</dbReference>
<evidence type="ECO:0000313" key="4">
    <source>
        <dbReference type="Proteomes" id="UP000225379"/>
    </source>
</evidence>
<dbReference type="PRINTS" id="PR00313">
    <property type="entry name" value="CABNDNGRPT"/>
</dbReference>
<evidence type="ECO:0000256" key="2">
    <source>
        <dbReference type="ARBA" id="ARBA00022525"/>
    </source>
</evidence>
<dbReference type="InterPro" id="IPR011049">
    <property type="entry name" value="Serralysin-like_metalloprot_C"/>
</dbReference>
<dbReference type="InterPro" id="IPR050557">
    <property type="entry name" value="RTX_toxin/Mannuronan_C5-epim"/>
</dbReference>
<keyword evidence="2" id="KW-0964">Secreted</keyword>
<dbReference type="PROSITE" id="PS00330">
    <property type="entry name" value="HEMOLYSIN_CALCIUM"/>
    <property type="match status" value="5"/>
</dbReference>
<organism evidence="3 4">
    <name type="scientific">Azospirillum palustre</name>
    <dbReference type="NCBI Taxonomy" id="2044885"/>
    <lineage>
        <taxon>Bacteria</taxon>
        <taxon>Pseudomonadati</taxon>
        <taxon>Pseudomonadota</taxon>
        <taxon>Alphaproteobacteria</taxon>
        <taxon>Rhodospirillales</taxon>
        <taxon>Azospirillaceae</taxon>
        <taxon>Azospirillum</taxon>
    </lineage>
</organism>
<dbReference type="InterPro" id="IPR018511">
    <property type="entry name" value="Hemolysin-typ_Ca-bd_CS"/>
</dbReference>
<keyword evidence="4" id="KW-1185">Reference proteome</keyword>
<dbReference type="EMBL" id="PDKW01000042">
    <property type="protein sequence ID" value="PGH55846.1"/>
    <property type="molecule type" value="Genomic_DNA"/>
</dbReference>
<dbReference type="Pfam" id="PF00353">
    <property type="entry name" value="HemolysinCabind"/>
    <property type="match status" value="5"/>
</dbReference>
<accession>A0A2B8BAS8</accession>